<evidence type="ECO:0000256" key="8">
    <source>
        <dbReference type="ARBA" id="ARBA00023163"/>
    </source>
</evidence>
<dbReference type="GO" id="GO:0000160">
    <property type="term" value="P:phosphorelay signal transduction system"/>
    <property type="evidence" value="ECO:0007669"/>
    <property type="project" value="UniProtKB-KW"/>
</dbReference>
<evidence type="ECO:0000256" key="10">
    <source>
        <dbReference type="PROSITE-ProRule" id="PRU00169"/>
    </source>
</evidence>
<dbReference type="InterPro" id="IPR017930">
    <property type="entry name" value="Myb_dom"/>
</dbReference>
<dbReference type="GO" id="GO:0005634">
    <property type="term" value="C:nucleus"/>
    <property type="evidence" value="ECO:0007669"/>
    <property type="project" value="UniProtKB-ARBA"/>
</dbReference>
<evidence type="ECO:0000259" key="13">
    <source>
        <dbReference type="PROSITE" id="PS51294"/>
    </source>
</evidence>
<feature type="domain" description="HTH myb-type" evidence="13">
    <location>
        <begin position="239"/>
        <end position="296"/>
    </location>
</feature>
<dbReference type="InterPro" id="IPR001005">
    <property type="entry name" value="SANT/Myb"/>
</dbReference>
<name>A0A0C9RI59_9CONI</name>
<feature type="modified residue" description="4-aspartylphosphate" evidence="10">
    <location>
        <position position="102"/>
    </location>
</feature>
<feature type="region of interest" description="Disordered" evidence="11">
    <location>
        <begin position="169"/>
        <end position="239"/>
    </location>
</feature>
<feature type="region of interest" description="Disordered" evidence="11">
    <location>
        <begin position="15"/>
        <end position="39"/>
    </location>
</feature>
<keyword evidence="8" id="KW-0804">Transcription</keyword>
<protein>
    <submittedName>
        <fullName evidence="14">TSA: Wollemia nobilis Ref_Wollemi_Transcript_18815_3529 transcribed RNA sequence</fullName>
    </submittedName>
</protein>
<dbReference type="PANTHER" id="PTHR43874">
    <property type="entry name" value="TWO-COMPONENT RESPONSE REGULATOR"/>
    <property type="match status" value="1"/>
</dbReference>
<evidence type="ECO:0000256" key="11">
    <source>
        <dbReference type="SAM" id="MobiDB-lite"/>
    </source>
</evidence>
<keyword evidence="7" id="KW-0010">Activator</keyword>
<dbReference type="InterPro" id="IPR045279">
    <property type="entry name" value="ARR-like"/>
</dbReference>
<evidence type="ECO:0000256" key="3">
    <source>
        <dbReference type="ARBA" id="ARBA00022864"/>
    </source>
</evidence>
<accession>A0A0C9RI59</accession>
<keyword evidence="3" id="KW-0932">Cytokinin signaling pathway</keyword>
<dbReference type="InterPro" id="IPR011006">
    <property type="entry name" value="CheY-like_superfamily"/>
</dbReference>
<dbReference type="InterPro" id="IPR006447">
    <property type="entry name" value="Myb_dom_plants"/>
</dbReference>
<dbReference type="GO" id="GO:0009736">
    <property type="term" value="P:cytokinin-activated signaling pathway"/>
    <property type="evidence" value="ECO:0007669"/>
    <property type="project" value="UniProtKB-KW"/>
</dbReference>
<feature type="domain" description="Response regulatory" evidence="12">
    <location>
        <begin position="51"/>
        <end position="166"/>
    </location>
</feature>
<dbReference type="Gene3D" id="1.10.10.60">
    <property type="entry name" value="Homeodomain-like"/>
    <property type="match status" value="1"/>
</dbReference>
<keyword evidence="6" id="KW-0238">DNA-binding</keyword>
<dbReference type="PROSITE" id="PS51294">
    <property type="entry name" value="HTH_MYB"/>
    <property type="match status" value="1"/>
</dbReference>
<feature type="compositionally biased region" description="Acidic residues" evidence="11">
    <location>
        <begin position="219"/>
        <end position="234"/>
    </location>
</feature>
<feature type="compositionally biased region" description="Basic and acidic residues" evidence="11">
    <location>
        <begin position="172"/>
        <end position="197"/>
    </location>
</feature>
<proteinExistence type="inferred from homology"/>
<dbReference type="SMART" id="SM00448">
    <property type="entry name" value="REC"/>
    <property type="match status" value="1"/>
</dbReference>
<dbReference type="Pfam" id="PF00072">
    <property type="entry name" value="Response_reg"/>
    <property type="match status" value="1"/>
</dbReference>
<sequence>MGRSEGGLAVVTVHQSPHNNAGSGSMSGGLSTRSGNSERAVNEEEFPVGMRVLVVDDDPICLLLLENLLRRCQYNVTTCGQATTALNILRENRDKFDLVISDVYMPDMDGFKLLELLGLEMDLPVIMMSANGETSTVMRGITHGACDYLLKPVRIEELKNIWQHVVRKKKTDNKDQDHVGHGEENEKGNRRTEDGEHGSSANDGADHNWRLNRKRKDQNDDEDDDDDNEHDNEDPSTLKKPRVVWSVDLHQQFVRAVNQIGIEKAVPKKILEIMNVDGLTRENVASHLQKYRLYLKRISGVTCQHGGMGNGFGGRESTFGSLGSMDGIGDLQAFAQTGQFSTHALASLNAGGALGRLNSSVGLGIPGLNSSGMLQFAALQGPSTSNNLGRSQRLIQTVNPSTLLPGLPTGLDELQQKQHISRIGDIGAVMDDPTRFHSMQQQMSATNNLPLAFGGGGGGANITVNPSSNAALVLQLMQQQQQQNHCRGIGTPPPMQNLRENLLSKQVDLSISPVNALIGASSPNLGQMKDLSLSSVGAINTNMGNISEGVPTENRRPKLPLLCNINAGLRPGRNQVIKQEWQSHNQGIGPSSNTILETQFSPTSLLNQKFGGRPQCQGQNMGFCDQRTNTFVRSPVNTMVPVFGGQCDDVQPTLDGQMKLREDYAMDHGKAVNSFMPDNCNSTEDLMTIFFRQQEGGSFTNGNTGCDGYPLQTTM</sequence>
<dbReference type="FunFam" id="1.10.10.60:FF:000007">
    <property type="entry name" value="Two-component response regulator"/>
    <property type="match status" value="1"/>
</dbReference>
<dbReference type="CDD" id="cd17584">
    <property type="entry name" value="REC_typeB_ARR-like"/>
    <property type="match status" value="1"/>
</dbReference>
<keyword evidence="4" id="KW-0902">Two-component regulatory system</keyword>
<dbReference type="GO" id="GO:0003677">
    <property type="term" value="F:DNA binding"/>
    <property type="evidence" value="ECO:0007669"/>
    <property type="project" value="UniProtKB-KW"/>
</dbReference>
<evidence type="ECO:0000256" key="9">
    <source>
        <dbReference type="ARBA" id="ARBA00023242"/>
    </source>
</evidence>
<evidence type="ECO:0000313" key="14">
    <source>
        <dbReference type="EMBL" id="JAG86161.1"/>
    </source>
</evidence>
<dbReference type="SUPFAM" id="SSF46689">
    <property type="entry name" value="Homeodomain-like"/>
    <property type="match status" value="1"/>
</dbReference>
<reference evidence="14" key="1">
    <citation type="submission" date="2015-02" db="EMBL/GenBank/DDBJ databases">
        <title>A transcriptome of Wollemia nobilis - a relic of Gondwana.</title>
        <authorList>
            <person name="Chia J.Y."/>
            <person name="Leong Y.S."/>
            <person name="Abdul Karim S."/>
            <person name="Wan Azmi N."/>
            <person name="Hercus R."/>
            <person name="Croft L."/>
        </authorList>
    </citation>
    <scope>NUCLEOTIDE SEQUENCE</scope>
    <source>
        <strain evidence="14">MaeBrown</strain>
        <tissue evidence="14">Leaf</tissue>
    </source>
</reference>
<dbReference type="SUPFAM" id="SSF52172">
    <property type="entry name" value="CheY-like"/>
    <property type="match status" value="1"/>
</dbReference>
<dbReference type="PANTHER" id="PTHR43874:SF7">
    <property type="entry name" value="TWO-COMPONENT RESPONSE REGULATOR ARR10"/>
    <property type="match status" value="1"/>
</dbReference>
<evidence type="ECO:0000256" key="7">
    <source>
        <dbReference type="ARBA" id="ARBA00023159"/>
    </source>
</evidence>
<dbReference type="EMBL" id="GCHU01018692">
    <property type="protein sequence ID" value="JAG86161.1"/>
    <property type="molecule type" value="Transcribed_RNA"/>
</dbReference>
<comment type="similarity">
    <text evidence="1">Belongs to the ARR family. Type-B subfamily.</text>
</comment>
<dbReference type="InterPro" id="IPR009057">
    <property type="entry name" value="Homeodomain-like_sf"/>
</dbReference>
<dbReference type="PROSITE" id="PS50110">
    <property type="entry name" value="RESPONSE_REGULATORY"/>
    <property type="match status" value="1"/>
</dbReference>
<dbReference type="AlphaFoldDB" id="A0A0C9RI59"/>
<evidence type="ECO:0000256" key="4">
    <source>
        <dbReference type="ARBA" id="ARBA00023012"/>
    </source>
</evidence>
<keyword evidence="2 10" id="KW-0597">Phosphoprotein</keyword>
<evidence type="ECO:0000256" key="1">
    <source>
        <dbReference type="ARBA" id="ARBA00006015"/>
    </source>
</evidence>
<evidence type="ECO:0000256" key="6">
    <source>
        <dbReference type="ARBA" id="ARBA00023125"/>
    </source>
</evidence>
<dbReference type="InterPro" id="IPR001789">
    <property type="entry name" value="Sig_transdc_resp-reg_receiver"/>
</dbReference>
<dbReference type="FunFam" id="3.40.50.2300:FF:000132">
    <property type="entry name" value="Two-component response regulator"/>
    <property type="match status" value="1"/>
</dbReference>
<dbReference type="Gene3D" id="3.40.50.2300">
    <property type="match status" value="1"/>
</dbReference>
<evidence type="ECO:0000256" key="2">
    <source>
        <dbReference type="ARBA" id="ARBA00022553"/>
    </source>
</evidence>
<keyword evidence="9" id="KW-0539">Nucleus</keyword>
<dbReference type="NCBIfam" id="TIGR01557">
    <property type="entry name" value="myb_SHAQKYF"/>
    <property type="match status" value="1"/>
</dbReference>
<keyword evidence="5" id="KW-0805">Transcription regulation</keyword>
<dbReference type="Pfam" id="PF00249">
    <property type="entry name" value="Myb_DNA-binding"/>
    <property type="match status" value="1"/>
</dbReference>
<evidence type="ECO:0000259" key="12">
    <source>
        <dbReference type="PROSITE" id="PS50110"/>
    </source>
</evidence>
<evidence type="ECO:0000256" key="5">
    <source>
        <dbReference type="ARBA" id="ARBA00023015"/>
    </source>
</evidence>
<organism evidence="14">
    <name type="scientific">Wollemia nobilis</name>
    <dbReference type="NCBI Taxonomy" id="56998"/>
    <lineage>
        <taxon>Eukaryota</taxon>
        <taxon>Viridiplantae</taxon>
        <taxon>Streptophyta</taxon>
        <taxon>Embryophyta</taxon>
        <taxon>Tracheophyta</taxon>
        <taxon>Spermatophyta</taxon>
        <taxon>Pinopsida</taxon>
        <taxon>Pinidae</taxon>
        <taxon>Conifers II</taxon>
        <taxon>Araucariales</taxon>
        <taxon>Araucariaceae</taxon>
        <taxon>Wollemia</taxon>
    </lineage>
</organism>